<feature type="transmembrane region" description="Helical" evidence="1">
    <location>
        <begin position="300"/>
        <end position="317"/>
    </location>
</feature>
<dbReference type="EMBL" id="BNAG01000004">
    <property type="protein sequence ID" value="GHE72042.1"/>
    <property type="molecule type" value="Genomic_DNA"/>
</dbReference>
<feature type="transmembrane region" description="Helical" evidence="1">
    <location>
        <begin position="12"/>
        <end position="34"/>
    </location>
</feature>
<keyword evidence="3" id="KW-1185">Reference proteome</keyword>
<evidence type="ECO:0000313" key="2">
    <source>
        <dbReference type="EMBL" id="GHE72042.1"/>
    </source>
</evidence>
<evidence type="ECO:0000313" key="3">
    <source>
        <dbReference type="Proteomes" id="UP000658258"/>
    </source>
</evidence>
<dbReference type="PANTHER" id="PTHR41983:SF2">
    <property type="entry name" value="SHORT-CHAIN FATTY ACID TRANSPORTER-RELATED"/>
    <property type="match status" value="1"/>
</dbReference>
<sequence>MEYWQTGFWELLAFTMQMALILILGHALALTPLFNRLINLLTRYCHTTATAAMIVGLITILLSFFNWGLCLVFGAIFARKVAERSQELGQPLNYPLIGAAGYAGMMCWHGGLSGSAPLTVSGKSHFLVNQIGVIGIEETLLSTMNISTSLCLIVLIPGFLYLLGRLSPHRTFNKLKSQSKKSQKLTTEAVGAEKLDHARFPAIGLGLLICFIAIRQAWNTPSGSGLGFIDLNYINFLLFGLGLMMHGSFSNFLTAIQKAIGGASGILIQFPLYAGIMGIMKYSGLGAEISYAFVAISNQTTLPIFTFISAGIVNVFVPSGGGQWAVQGPIVTEAAEALGVSIPKIIMALSYGDQLTNMLQPFWALPLLGITQLKAKDILPYSVLVMMLGMLIFISNLLIF</sequence>
<feature type="transmembrane region" description="Helical" evidence="1">
    <location>
        <begin position="200"/>
        <end position="218"/>
    </location>
</feature>
<feature type="transmembrane region" description="Helical" evidence="1">
    <location>
        <begin position="54"/>
        <end position="78"/>
    </location>
</feature>
<keyword evidence="1" id="KW-1133">Transmembrane helix</keyword>
<dbReference type="InterPro" id="IPR006160">
    <property type="entry name" value="SCFA_transpt_AtoE"/>
</dbReference>
<dbReference type="Proteomes" id="UP000658258">
    <property type="component" value="Unassembled WGS sequence"/>
</dbReference>
<reference evidence="3" key="1">
    <citation type="journal article" date="2019" name="Int. J. Syst. Evol. Microbiol.">
        <title>The Global Catalogue of Microorganisms (GCM) 10K type strain sequencing project: providing services to taxonomists for standard genome sequencing and annotation.</title>
        <authorList>
            <consortium name="The Broad Institute Genomics Platform"/>
            <consortium name="The Broad Institute Genome Sequencing Center for Infectious Disease"/>
            <person name="Wu L."/>
            <person name="Ma J."/>
        </authorList>
    </citation>
    <scope>NUCLEOTIDE SEQUENCE [LARGE SCALE GENOMIC DNA]</scope>
    <source>
        <strain evidence="3">CGMCC 1.15111</strain>
    </source>
</reference>
<comment type="caution">
    <text evidence="2">The sequence shown here is derived from an EMBL/GenBank/DDBJ whole genome shotgun (WGS) entry which is preliminary data.</text>
</comment>
<feature type="transmembrane region" description="Helical" evidence="1">
    <location>
        <begin position="378"/>
        <end position="399"/>
    </location>
</feature>
<keyword evidence="1" id="KW-0472">Membrane</keyword>
<feature type="transmembrane region" description="Helical" evidence="1">
    <location>
        <begin position="233"/>
        <end position="253"/>
    </location>
</feature>
<proteinExistence type="predicted"/>
<dbReference type="PANTHER" id="PTHR41983">
    <property type="entry name" value="SHORT-CHAIN FATTY ACID TRANSPORTER-RELATED"/>
    <property type="match status" value="1"/>
</dbReference>
<feature type="transmembrane region" description="Helical" evidence="1">
    <location>
        <begin position="146"/>
        <end position="164"/>
    </location>
</feature>
<accession>A0ABQ3IC30</accession>
<organism evidence="2 3">
    <name type="scientific">Roseivirga thermotolerans</name>
    <dbReference type="NCBI Taxonomy" id="1758176"/>
    <lineage>
        <taxon>Bacteria</taxon>
        <taxon>Pseudomonadati</taxon>
        <taxon>Bacteroidota</taxon>
        <taxon>Cytophagia</taxon>
        <taxon>Cytophagales</taxon>
        <taxon>Roseivirgaceae</taxon>
        <taxon>Roseivirga</taxon>
    </lineage>
</organism>
<protein>
    <submittedName>
        <fullName evidence="2">Short-chain fatty acids transporter</fullName>
    </submittedName>
</protein>
<keyword evidence="1" id="KW-0812">Transmembrane</keyword>
<name>A0ABQ3IC30_9BACT</name>
<feature type="transmembrane region" description="Helical" evidence="1">
    <location>
        <begin position="260"/>
        <end position="280"/>
    </location>
</feature>
<evidence type="ECO:0000256" key="1">
    <source>
        <dbReference type="SAM" id="Phobius"/>
    </source>
</evidence>
<gene>
    <name evidence="2" type="primary">atoE</name>
    <name evidence="2" type="ORF">GCM10011340_30220</name>
</gene>
<dbReference type="Pfam" id="PF02667">
    <property type="entry name" value="SCFA_trans"/>
    <property type="match status" value="1"/>
</dbReference>